<reference evidence="2" key="1">
    <citation type="submission" date="2016-07" db="EMBL/GenBank/DDBJ databases">
        <authorList>
            <person name="Bretaudeau A."/>
        </authorList>
    </citation>
    <scope>NUCLEOTIDE SEQUENCE</scope>
    <source>
        <strain evidence="2">Rice</strain>
        <tissue evidence="2">Whole body</tissue>
    </source>
</reference>
<dbReference type="EMBL" id="ODYU01013033">
    <property type="protein sequence ID" value="SOQ59671.1"/>
    <property type="molecule type" value="Genomic_DNA"/>
</dbReference>
<organism evidence="2">
    <name type="scientific">Spodoptera frugiperda</name>
    <name type="common">Fall armyworm</name>
    <dbReference type="NCBI Taxonomy" id="7108"/>
    <lineage>
        <taxon>Eukaryota</taxon>
        <taxon>Metazoa</taxon>
        <taxon>Ecdysozoa</taxon>
        <taxon>Arthropoda</taxon>
        <taxon>Hexapoda</taxon>
        <taxon>Insecta</taxon>
        <taxon>Pterygota</taxon>
        <taxon>Neoptera</taxon>
        <taxon>Endopterygota</taxon>
        <taxon>Lepidoptera</taxon>
        <taxon>Glossata</taxon>
        <taxon>Ditrysia</taxon>
        <taxon>Noctuoidea</taxon>
        <taxon>Noctuidae</taxon>
        <taxon>Amphipyrinae</taxon>
        <taxon>Spodoptera</taxon>
    </lineage>
</organism>
<evidence type="ECO:0000256" key="1">
    <source>
        <dbReference type="SAM" id="MobiDB-lite"/>
    </source>
</evidence>
<gene>
    <name evidence="2" type="ORF">SFRICE_037621</name>
</gene>
<name>A0A2H1X2W3_SPOFR</name>
<feature type="compositionally biased region" description="Polar residues" evidence="1">
    <location>
        <begin position="100"/>
        <end position="112"/>
    </location>
</feature>
<accession>A0A2H1X2W3</accession>
<feature type="region of interest" description="Disordered" evidence="1">
    <location>
        <begin position="90"/>
        <end position="120"/>
    </location>
</feature>
<sequence length="120" mass="13914">MELRTSGIPGLRFEKKEKKRVDFFLVSRDRRHSRTFVALEEFQVRHRPFAESHASARMGRLDRSDTTASQKTDVKQRLRWFRCVSEVTEGQIPPFPIPNSPLTNLSNPQSLTPKKPATHL</sequence>
<evidence type="ECO:0000313" key="2">
    <source>
        <dbReference type="EMBL" id="SOQ59671.1"/>
    </source>
</evidence>
<dbReference type="AlphaFoldDB" id="A0A2H1X2W3"/>
<feature type="region of interest" description="Disordered" evidence="1">
    <location>
        <begin position="49"/>
        <end position="70"/>
    </location>
</feature>
<protein>
    <submittedName>
        <fullName evidence="2">SFRICE_037621</fullName>
    </submittedName>
</protein>
<proteinExistence type="predicted"/>